<dbReference type="Proteomes" id="UP001152888">
    <property type="component" value="Unassembled WGS sequence"/>
</dbReference>
<evidence type="ECO:0000313" key="2">
    <source>
        <dbReference type="Proteomes" id="UP001152888"/>
    </source>
</evidence>
<protein>
    <submittedName>
        <fullName evidence="1">Uncharacterized protein</fullName>
    </submittedName>
</protein>
<evidence type="ECO:0000313" key="1">
    <source>
        <dbReference type="EMBL" id="CAH1979710.1"/>
    </source>
</evidence>
<dbReference type="EMBL" id="CAKOFQ010006883">
    <property type="protein sequence ID" value="CAH1979710.1"/>
    <property type="molecule type" value="Genomic_DNA"/>
</dbReference>
<reference evidence="1" key="1">
    <citation type="submission" date="2022-03" db="EMBL/GenBank/DDBJ databases">
        <authorList>
            <person name="Sayadi A."/>
        </authorList>
    </citation>
    <scope>NUCLEOTIDE SEQUENCE</scope>
</reference>
<organism evidence="1 2">
    <name type="scientific">Acanthoscelides obtectus</name>
    <name type="common">Bean weevil</name>
    <name type="synonym">Bruchus obtectus</name>
    <dbReference type="NCBI Taxonomy" id="200917"/>
    <lineage>
        <taxon>Eukaryota</taxon>
        <taxon>Metazoa</taxon>
        <taxon>Ecdysozoa</taxon>
        <taxon>Arthropoda</taxon>
        <taxon>Hexapoda</taxon>
        <taxon>Insecta</taxon>
        <taxon>Pterygota</taxon>
        <taxon>Neoptera</taxon>
        <taxon>Endopterygota</taxon>
        <taxon>Coleoptera</taxon>
        <taxon>Polyphaga</taxon>
        <taxon>Cucujiformia</taxon>
        <taxon>Chrysomeloidea</taxon>
        <taxon>Chrysomelidae</taxon>
        <taxon>Bruchinae</taxon>
        <taxon>Bruchini</taxon>
        <taxon>Acanthoscelides</taxon>
    </lineage>
</organism>
<comment type="caution">
    <text evidence="1">The sequence shown here is derived from an EMBL/GenBank/DDBJ whole genome shotgun (WGS) entry which is preliminary data.</text>
</comment>
<name>A0A9P0PBN4_ACAOB</name>
<proteinExistence type="predicted"/>
<keyword evidence="2" id="KW-1185">Reference proteome</keyword>
<accession>A0A9P0PBN4</accession>
<sequence length="14" mass="1656">MKEHGKIQTMIVLK</sequence>
<gene>
    <name evidence="1" type="ORF">ACAOBT_LOCUS13586</name>
</gene>